<dbReference type="Pfam" id="PF00112">
    <property type="entry name" value="Peptidase_C1"/>
    <property type="match status" value="1"/>
</dbReference>
<proteinExistence type="predicted"/>
<dbReference type="CDD" id="cd02619">
    <property type="entry name" value="Peptidase_C1"/>
    <property type="match status" value="1"/>
</dbReference>
<dbReference type="GO" id="GO:0006508">
    <property type="term" value="P:proteolysis"/>
    <property type="evidence" value="ECO:0007669"/>
    <property type="project" value="InterPro"/>
</dbReference>
<evidence type="ECO:0000259" key="1">
    <source>
        <dbReference type="Pfam" id="PF00112"/>
    </source>
</evidence>
<keyword evidence="3" id="KW-1185">Reference proteome</keyword>
<dbReference type="EMBL" id="CP021112">
    <property type="protein sequence ID" value="ARP99918.1"/>
    <property type="molecule type" value="Genomic_DNA"/>
</dbReference>
<dbReference type="AlphaFoldDB" id="A0A1W6ZR85"/>
<dbReference type="SUPFAM" id="SSF54001">
    <property type="entry name" value="Cysteine proteinases"/>
    <property type="match status" value="1"/>
</dbReference>
<evidence type="ECO:0000313" key="2">
    <source>
        <dbReference type="EMBL" id="ARP99918.1"/>
    </source>
</evidence>
<dbReference type="PROSITE" id="PS00639">
    <property type="entry name" value="THIOL_PROTEASE_HIS"/>
    <property type="match status" value="1"/>
</dbReference>
<dbReference type="InterPro" id="IPR000668">
    <property type="entry name" value="Peptidase_C1A_C"/>
</dbReference>
<dbReference type="Proteomes" id="UP000194137">
    <property type="component" value="Chromosome"/>
</dbReference>
<organism evidence="2 3">
    <name type="scientific">Pseudorhodoplanes sinuspersici</name>
    <dbReference type="NCBI Taxonomy" id="1235591"/>
    <lineage>
        <taxon>Bacteria</taxon>
        <taxon>Pseudomonadati</taxon>
        <taxon>Pseudomonadota</taxon>
        <taxon>Alphaproteobacteria</taxon>
        <taxon>Hyphomicrobiales</taxon>
        <taxon>Pseudorhodoplanes</taxon>
    </lineage>
</organism>
<dbReference type="STRING" id="1235591.CAK95_13110"/>
<accession>A0A1W6ZR85</accession>
<dbReference type="Gene3D" id="3.90.70.10">
    <property type="entry name" value="Cysteine proteinases"/>
    <property type="match status" value="1"/>
</dbReference>
<name>A0A1W6ZR85_9HYPH</name>
<evidence type="ECO:0000313" key="3">
    <source>
        <dbReference type="Proteomes" id="UP000194137"/>
    </source>
</evidence>
<protein>
    <recommendedName>
        <fullName evidence="1">Peptidase C1A papain C-terminal domain-containing protein</fullName>
    </recommendedName>
</protein>
<dbReference type="InterPro" id="IPR038765">
    <property type="entry name" value="Papain-like_cys_pep_sf"/>
</dbReference>
<feature type="domain" description="Peptidase C1A papain C-terminal" evidence="1">
    <location>
        <begin position="57"/>
        <end position="263"/>
    </location>
</feature>
<dbReference type="KEGG" id="psin:CAK95_13110"/>
<reference evidence="2 3" key="1">
    <citation type="submission" date="2017-05" db="EMBL/GenBank/DDBJ databases">
        <title>Full genome sequence of Pseudorhodoplanes sinuspersici.</title>
        <authorList>
            <person name="Dastgheib S.M.M."/>
            <person name="Shavandi M."/>
            <person name="Tirandaz H."/>
        </authorList>
    </citation>
    <scope>NUCLEOTIDE SEQUENCE [LARGE SCALE GENOMIC DNA]</scope>
    <source>
        <strain evidence="2 3">RIPI110</strain>
    </source>
</reference>
<dbReference type="GO" id="GO:0008234">
    <property type="term" value="F:cysteine-type peptidase activity"/>
    <property type="evidence" value="ECO:0007669"/>
    <property type="project" value="InterPro"/>
</dbReference>
<gene>
    <name evidence="2" type="ORF">CAK95_13110</name>
</gene>
<sequence>METVSMPTDVDGYGYDPTIHEARPVTRPRYVETLPSSHNIPSKFLPPVGQQGTTENEGYPGSCCAWATTYGLATYTAAKAGKVDPSTTAGQASPAFIYIQVLNGNGQSGTCGDTSFSSYFSRLAFDGTPSMQTAPYVANCAQLWEKYGKANLTPDAAFKIGPIKWVDVSDLDSVKQVLASDRALAYGTHLYTDWSEYQGEPVPYVGNGDPKVGKNGKPVGHCMLIIGYDDNKGGEGVGAVLIQNSQGTAWGSNGYVWMAYSTFQALAEGQACYVAD</sequence>
<dbReference type="InterPro" id="IPR025660">
    <property type="entry name" value="Pept_his_AS"/>
</dbReference>